<gene>
    <name evidence="2" type="ORF">CYBJADRAFT_59631</name>
</gene>
<dbReference type="AlphaFoldDB" id="A0A1E4S5F8"/>
<evidence type="ECO:0000256" key="1">
    <source>
        <dbReference type="SAM" id="MobiDB-lite"/>
    </source>
</evidence>
<keyword evidence="3" id="KW-1185">Reference proteome</keyword>
<dbReference type="GeneID" id="30992200"/>
<evidence type="ECO:0000313" key="3">
    <source>
        <dbReference type="Proteomes" id="UP000094389"/>
    </source>
</evidence>
<sequence>MVFKRYGGVVLTGVASAPANNIDTGWFSWWCPSPDKSGAGEFVPQPPGPKRNCSSSTSHTSSIVHRRYYHSR</sequence>
<feature type="region of interest" description="Disordered" evidence="1">
    <location>
        <begin position="38"/>
        <end position="72"/>
    </location>
</feature>
<reference evidence="2 3" key="1">
    <citation type="journal article" date="2016" name="Proc. Natl. Acad. Sci. U.S.A.">
        <title>Comparative genomics of biotechnologically important yeasts.</title>
        <authorList>
            <person name="Riley R."/>
            <person name="Haridas S."/>
            <person name="Wolfe K.H."/>
            <person name="Lopes M.R."/>
            <person name="Hittinger C.T."/>
            <person name="Goeker M."/>
            <person name="Salamov A.A."/>
            <person name="Wisecaver J.H."/>
            <person name="Long T.M."/>
            <person name="Calvey C.H."/>
            <person name="Aerts A.L."/>
            <person name="Barry K.W."/>
            <person name="Choi C."/>
            <person name="Clum A."/>
            <person name="Coughlan A.Y."/>
            <person name="Deshpande S."/>
            <person name="Douglass A.P."/>
            <person name="Hanson S.J."/>
            <person name="Klenk H.-P."/>
            <person name="LaButti K.M."/>
            <person name="Lapidus A."/>
            <person name="Lindquist E.A."/>
            <person name="Lipzen A.M."/>
            <person name="Meier-Kolthoff J.P."/>
            <person name="Ohm R.A."/>
            <person name="Otillar R.P."/>
            <person name="Pangilinan J.L."/>
            <person name="Peng Y."/>
            <person name="Rokas A."/>
            <person name="Rosa C.A."/>
            <person name="Scheuner C."/>
            <person name="Sibirny A.A."/>
            <person name="Slot J.C."/>
            <person name="Stielow J.B."/>
            <person name="Sun H."/>
            <person name="Kurtzman C.P."/>
            <person name="Blackwell M."/>
            <person name="Grigoriev I.V."/>
            <person name="Jeffries T.W."/>
        </authorList>
    </citation>
    <scope>NUCLEOTIDE SEQUENCE [LARGE SCALE GENOMIC DNA]</scope>
    <source>
        <strain evidence="3">ATCC 18201 / CBS 1600 / BCRC 20928 / JCM 3617 / NBRC 0987 / NRRL Y-1542</strain>
    </source>
</reference>
<protein>
    <submittedName>
        <fullName evidence="2">Uncharacterized protein</fullName>
    </submittedName>
</protein>
<accession>A0A1E4S5F8</accession>
<dbReference type="RefSeq" id="XP_020071671.1">
    <property type="nucleotide sequence ID" value="XM_020217804.1"/>
</dbReference>
<dbReference type="EMBL" id="KV453927">
    <property type="protein sequence ID" value="ODV74632.1"/>
    <property type="molecule type" value="Genomic_DNA"/>
</dbReference>
<proteinExistence type="predicted"/>
<organism evidence="2 3">
    <name type="scientific">Cyberlindnera jadinii (strain ATCC 18201 / CBS 1600 / BCRC 20928 / JCM 3617 / NBRC 0987 / NRRL Y-1542)</name>
    <name type="common">Torula yeast</name>
    <name type="synonym">Candida utilis</name>
    <dbReference type="NCBI Taxonomy" id="983966"/>
    <lineage>
        <taxon>Eukaryota</taxon>
        <taxon>Fungi</taxon>
        <taxon>Dikarya</taxon>
        <taxon>Ascomycota</taxon>
        <taxon>Saccharomycotina</taxon>
        <taxon>Saccharomycetes</taxon>
        <taxon>Phaffomycetales</taxon>
        <taxon>Phaffomycetaceae</taxon>
        <taxon>Cyberlindnera</taxon>
    </lineage>
</organism>
<evidence type="ECO:0000313" key="2">
    <source>
        <dbReference type="EMBL" id="ODV74632.1"/>
    </source>
</evidence>
<name>A0A1E4S5F8_CYBJN</name>
<dbReference type="Proteomes" id="UP000094389">
    <property type="component" value="Unassembled WGS sequence"/>
</dbReference>